<evidence type="ECO:0000313" key="2">
    <source>
        <dbReference type="Proteomes" id="UP001314170"/>
    </source>
</evidence>
<evidence type="ECO:0000313" key="1">
    <source>
        <dbReference type="EMBL" id="CAK7328849.1"/>
    </source>
</evidence>
<name>A0AAV1R698_9ROSI</name>
<organism evidence="1 2">
    <name type="scientific">Dovyalis caffra</name>
    <dbReference type="NCBI Taxonomy" id="77055"/>
    <lineage>
        <taxon>Eukaryota</taxon>
        <taxon>Viridiplantae</taxon>
        <taxon>Streptophyta</taxon>
        <taxon>Embryophyta</taxon>
        <taxon>Tracheophyta</taxon>
        <taxon>Spermatophyta</taxon>
        <taxon>Magnoliopsida</taxon>
        <taxon>eudicotyledons</taxon>
        <taxon>Gunneridae</taxon>
        <taxon>Pentapetalae</taxon>
        <taxon>rosids</taxon>
        <taxon>fabids</taxon>
        <taxon>Malpighiales</taxon>
        <taxon>Salicaceae</taxon>
        <taxon>Flacourtieae</taxon>
        <taxon>Dovyalis</taxon>
    </lineage>
</organism>
<comment type="caution">
    <text evidence="1">The sequence shown here is derived from an EMBL/GenBank/DDBJ whole genome shotgun (WGS) entry which is preliminary data.</text>
</comment>
<reference evidence="1 2" key="1">
    <citation type="submission" date="2024-01" db="EMBL/GenBank/DDBJ databases">
        <authorList>
            <person name="Waweru B."/>
        </authorList>
    </citation>
    <scope>NUCLEOTIDE SEQUENCE [LARGE SCALE GENOMIC DNA]</scope>
</reference>
<gene>
    <name evidence="1" type="ORF">DCAF_LOCUS6592</name>
</gene>
<sequence>MIKTTQTILILEEKKERVEIDEDLTMSSYINDRKGQFGIEIAERGDLPQMEINVPSDIHSMVAVRRKKKE</sequence>
<proteinExistence type="predicted"/>
<protein>
    <submittedName>
        <fullName evidence="1">Uncharacterized protein</fullName>
    </submittedName>
</protein>
<dbReference type="AlphaFoldDB" id="A0AAV1R698"/>
<dbReference type="Proteomes" id="UP001314170">
    <property type="component" value="Unassembled WGS sequence"/>
</dbReference>
<accession>A0AAV1R698</accession>
<dbReference type="EMBL" id="CAWUPB010000903">
    <property type="protein sequence ID" value="CAK7328849.1"/>
    <property type="molecule type" value="Genomic_DNA"/>
</dbReference>
<keyword evidence="2" id="KW-1185">Reference proteome</keyword>